<dbReference type="InterPro" id="IPR014284">
    <property type="entry name" value="RNA_pol_sigma-70_dom"/>
</dbReference>
<dbReference type="InterPro" id="IPR000943">
    <property type="entry name" value="RNA_pol_sigma70"/>
</dbReference>
<evidence type="ECO:0000259" key="6">
    <source>
        <dbReference type="Pfam" id="PF04545"/>
    </source>
</evidence>
<dbReference type="GO" id="GO:0003677">
    <property type="term" value="F:DNA binding"/>
    <property type="evidence" value="ECO:0007669"/>
    <property type="project" value="UniProtKB-KW"/>
</dbReference>
<dbReference type="EMBL" id="ADLK01000022">
    <property type="protein sequence ID" value="KMW18692.1"/>
    <property type="molecule type" value="Genomic_DNA"/>
</dbReference>
<evidence type="ECO:0000256" key="1">
    <source>
        <dbReference type="ARBA" id="ARBA00023015"/>
    </source>
</evidence>
<dbReference type="NCBIfam" id="TIGR02479">
    <property type="entry name" value="FliA_WhiG"/>
    <property type="match status" value="1"/>
</dbReference>
<dbReference type="PANTHER" id="PTHR30385">
    <property type="entry name" value="SIGMA FACTOR F FLAGELLAR"/>
    <property type="match status" value="1"/>
</dbReference>
<proteinExistence type="predicted"/>
<evidence type="ECO:0000259" key="5">
    <source>
        <dbReference type="Pfam" id="PF04542"/>
    </source>
</evidence>
<keyword evidence="3" id="KW-0238">DNA-binding</keyword>
<dbReference type="GO" id="GO:0006352">
    <property type="term" value="P:DNA-templated transcription initiation"/>
    <property type="evidence" value="ECO:0007669"/>
    <property type="project" value="InterPro"/>
</dbReference>
<keyword evidence="4" id="KW-0804">Transcription</keyword>
<evidence type="ECO:0000256" key="2">
    <source>
        <dbReference type="ARBA" id="ARBA00023082"/>
    </source>
</evidence>
<dbReference type="Pfam" id="PF04542">
    <property type="entry name" value="Sigma70_r2"/>
    <property type="match status" value="1"/>
</dbReference>
<evidence type="ECO:0000313" key="7">
    <source>
        <dbReference type="EMBL" id="KMW18692.1"/>
    </source>
</evidence>
<dbReference type="SUPFAM" id="SSF88946">
    <property type="entry name" value="Sigma2 domain of RNA polymerase sigma factors"/>
    <property type="match status" value="1"/>
</dbReference>
<organism evidence="7 8">
    <name type="scientific">[Clostridium] citroniae WAL-19142</name>
    <dbReference type="NCBI Taxonomy" id="742734"/>
    <lineage>
        <taxon>Bacteria</taxon>
        <taxon>Bacillati</taxon>
        <taxon>Bacillota</taxon>
        <taxon>Clostridia</taxon>
        <taxon>Lachnospirales</taxon>
        <taxon>Lachnospiraceae</taxon>
        <taxon>Enterocloster</taxon>
    </lineage>
</organism>
<comment type="caution">
    <text evidence="7">The sequence shown here is derived from an EMBL/GenBank/DDBJ whole genome shotgun (WGS) entry which is preliminary data.</text>
</comment>
<reference evidence="7 8" key="1">
    <citation type="submission" date="2011-04" db="EMBL/GenBank/DDBJ databases">
        <title>The Genome Sequence of Clostridium citroniae WAL-19142.</title>
        <authorList>
            <consortium name="The Broad Institute Genome Sequencing Platform"/>
            <person name="Earl A."/>
            <person name="Ward D."/>
            <person name="Feldgarden M."/>
            <person name="Gevers D."/>
            <person name="Warren Y.A."/>
            <person name="Tyrrell K.L."/>
            <person name="Citron D.M."/>
            <person name="Goldstein E.J."/>
            <person name="Daigneault M."/>
            <person name="Allen-Vercoe E."/>
            <person name="Young S.K."/>
            <person name="Zeng Q."/>
            <person name="Gargeya S."/>
            <person name="Fitzgerald M."/>
            <person name="Haas B."/>
            <person name="Abouelleil A."/>
            <person name="Alvarado L."/>
            <person name="Arachchi H.M."/>
            <person name="Berlin A."/>
            <person name="Brown A."/>
            <person name="Chapman S.B."/>
            <person name="Chen Z."/>
            <person name="Dunbar C."/>
            <person name="Freedman E."/>
            <person name="Gearin G."/>
            <person name="Gellesch M."/>
            <person name="Goldberg J."/>
            <person name="Griggs A."/>
            <person name="Gujja S."/>
            <person name="Heilman E.R."/>
            <person name="Heiman D."/>
            <person name="Howarth C."/>
            <person name="Larson L."/>
            <person name="Lui A."/>
            <person name="MacDonald P.J."/>
            <person name="Mehta T."/>
            <person name="Montmayeur A."/>
            <person name="Murphy C."/>
            <person name="Neiman D."/>
            <person name="Pearson M."/>
            <person name="Priest M."/>
            <person name="Roberts A."/>
            <person name="Saif S."/>
            <person name="Shea T."/>
            <person name="Shenoy N."/>
            <person name="Sisk P."/>
            <person name="Stolte C."/>
            <person name="Sykes S."/>
            <person name="White J."/>
            <person name="Yandava C."/>
            <person name="Wortman J."/>
            <person name="Nusbaum C."/>
            <person name="Birren B."/>
        </authorList>
    </citation>
    <scope>NUCLEOTIDE SEQUENCE [LARGE SCALE GENOMIC DNA]</scope>
    <source>
        <strain evidence="7 8">WAL-19142</strain>
    </source>
</reference>
<dbReference type="InterPro" id="IPR013324">
    <property type="entry name" value="RNA_pol_sigma_r3/r4-like"/>
</dbReference>
<gene>
    <name evidence="7" type="ORF">HMPREF9470_02796</name>
</gene>
<name>A0A0J9C0D9_9FIRM</name>
<sequence length="258" mass="29434">MQMEQTDSEDMARALASYKKTGSQELRNQLVVHYLPIVRSAAVQLRAMAGSFLEQEDLADQGVLALMECLNRYDPDRGARFETYAFMRVRGSMIDYIRSQDWVPHRARNFQKKVDQAFSILSHEKMGEPDVKEVAGYLNLPVEKVEDHIKYMNHAAVLSFESVLQDMTAVFAKGELEAGDMDGKPEESLYYKELMEMLTTAINGLGEKERLVITLYYYEELKYSEIAEVMGVGQSRVCQIHTKAIGKLKNCLEGYMRG</sequence>
<evidence type="ECO:0008006" key="9">
    <source>
        <dbReference type="Google" id="ProtNLM"/>
    </source>
</evidence>
<dbReference type="OrthoDB" id="9799825at2"/>
<evidence type="ECO:0000256" key="3">
    <source>
        <dbReference type="ARBA" id="ARBA00023125"/>
    </source>
</evidence>
<evidence type="ECO:0000313" key="8">
    <source>
        <dbReference type="Proteomes" id="UP000037392"/>
    </source>
</evidence>
<dbReference type="Proteomes" id="UP000037392">
    <property type="component" value="Unassembled WGS sequence"/>
</dbReference>
<dbReference type="Pfam" id="PF04545">
    <property type="entry name" value="Sigma70_r4"/>
    <property type="match status" value="1"/>
</dbReference>
<dbReference type="Gene3D" id="1.10.1740.10">
    <property type="match status" value="1"/>
</dbReference>
<dbReference type="InterPro" id="IPR007627">
    <property type="entry name" value="RNA_pol_sigma70_r2"/>
</dbReference>
<accession>A0A0J9C0D9</accession>
<feature type="domain" description="RNA polymerase sigma-70 region 4" evidence="6">
    <location>
        <begin position="201"/>
        <end position="249"/>
    </location>
</feature>
<dbReference type="GO" id="GO:0003899">
    <property type="term" value="F:DNA-directed RNA polymerase activity"/>
    <property type="evidence" value="ECO:0007669"/>
    <property type="project" value="InterPro"/>
</dbReference>
<dbReference type="RefSeq" id="WP_048930051.1">
    <property type="nucleotide sequence ID" value="NZ_KQ235878.1"/>
</dbReference>
<dbReference type="PANTHER" id="PTHR30385:SF7">
    <property type="entry name" value="RNA POLYMERASE SIGMA FACTOR FLIA"/>
    <property type="match status" value="1"/>
</dbReference>
<dbReference type="GO" id="GO:0016987">
    <property type="term" value="F:sigma factor activity"/>
    <property type="evidence" value="ECO:0007669"/>
    <property type="project" value="UniProtKB-KW"/>
</dbReference>
<dbReference type="Gene3D" id="1.20.140.160">
    <property type="match status" value="1"/>
</dbReference>
<protein>
    <recommendedName>
        <fullName evidence="9">RNA polymerase sigma-70 domain-containing protein</fullName>
    </recommendedName>
</protein>
<dbReference type="GeneID" id="93163287"/>
<dbReference type="SUPFAM" id="SSF88659">
    <property type="entry name" value="Sigma3 and sigma4 domains of RNA polymerase sigma factors"/>
    <property type="match status" value="2"/>
</dbReference>
<feature type="domain" description="RNA polymerase sigma-70 region 2" evidence="5">
    <location>
        <begin position="30"/>
        <end position="102"/>
    </location>
</feature>
<dbReference type="PRINTS" id="PR00046">
    <property type="entry name" value="SIGMA70FCT"/>
</dbReference>
<dbReference type="NCBIfam" id="TIGR02937">
    <property type="entry name" value="sigma70-ECF"/>
    <property type="match status" value="1"/>
</dbReference>
<dbReference type="PATRIC" id="fig|742734.4.peg.2997"/>
<dbReference type="InterPro" id="IPR007630">
    <property type="entry name" value="RNA_pol_sigma70_r4"/>
</dbReference>
<dbReference type="NCBIfam" id="NF005413">
    <property type="entry name" value="PRK06986.1"/>
    <property type="match status" value="1"/>
</dbReference>
<dbReference type="InterPro" id="IPR013325">
    <property type="entry name" value="RNA_pol_sigma_r2"/>
</dbReference>
<dbReference type="CDD" id="cd06171">
    <property type="entry name" value="Sigma70_r4"/>
    <property type="match status" value="1"/>
</dbReference>
<dbReference type="PIRSF" id="PIRSF000770">
    <property type="entry name" value="RNA_pol_sigma-SigE/K"/>
    <property type="match status" value="1"/>
</dbReference>
<keyword evidence="1" id="KW-0805">Transcription regulation</keyword>
<evidence type="ECO:0000256" key="4">
    <source>
        <dbReference type="ARBA" id="ARBA00023163"/>
    </source>
</evidence>
<dbReference type="InterPro" id="IPR012845">
    <property type="entry name" value="RNA_pol_sigma_FliA_WhiG"/>
</dbReference>
<keyword evidence="2" id="KW-0731">Sigma factor</keyword>
<dbReference type="AlphaFoldDB" id="A0A0J9C0D9"/>